<dbReference type="InterPro" id="IPR036388">
    <property type="entry name" value="WH-like_DNA-bd_sf"/>
</dbReference>
<evidence type="ECO:0000259" key="5">
    <source>
        <dbReference type="PROSITE" id="PS50956"/>
    </source>
</evidence>
<evidence type="ECO:0000313" key="7">
    <source>
        <dbReference type="Proteomes" id="UP000545761"/>
    </source>
</evidence>
<reference evidence="6 7" key="1">
    <citation type="submission" date="2020-07" db="EMBL/GenBank/DDBJ databases">
        <title>Streptomyces isolated from Indian soil.</title>
        <authorList>
            <person name="Mandal S."/>
            <person name="Maiti P.K."/>
        </authorList>
    </citation>
    <scope>NUCLEOTIDE SEQUENCE [LARGE SCALE GENOMIC DNA]</scope>
    <source>
        <strain evidence="6 7">PSKA28</strain>
    </source>
</reference>
<dbReference type="Pfam" id="PF01037">
    <property type="entry name" value="AsnC_trans_reg"/>
    <property type="match status" value="1"/>
</dbReference>
<dbReference type="SUPFAM" id="SSF46785">
    <property type="entry name" value="Winged helix' DNA-binding domain"/>
    <property type="match status" value="1"/>
</dbReference>
<dbReference type="SUPFAM" id="SSF54909">
    <property type="entry name" value="Dimeric alpha+beta barrel"/>
    <property type="match status" value="1"/>
</dbReference>
<dbReference type="Gene3D" id="1.10.10.10">
    <property type="entry name" value="Winged helix-like DNA-binding domain superfamily/Winged helix DNA-binding domain"/>
    <property type="match status" value="1"/>
</dbReference>
<dbReference type="PANTHER" id="PTHR30154:SF45">
    <property type="entry name" value="TRANSCRIPTIONAL REGULATORY PROTEIN (PROBABLY ASNC-FAMILY)-RELATED"/>
    <property type="match status" value="1"/>
</dbReference>
<dbReference type="InterPro" id="IPR019888">
    <property type="entry name" value="Tscrpt_reg_AsnC-like"/>
</dbReference>
<dbReference type="InterPro" id="IPR000485">
    <property type="entry name" value="AsnC-type_HTH_dom"/>
</dbReference>
<evidence type="ECO:0000313" key="6">
    <source>
        <dbReference type="EMBL" id="MBA2947495.1"/>
    </source>
</evidence>
<name>A0A7W0I9M2_9ACTN</name>
<dbReference type="PANTHER" id="PTHR30154">
    <property type="entry name" value="LEUCINE-RESPONSIVE REGULATORY PROTEIN"/>
    <property type="match status" value="1"/>
</dbReference>
<evidence type="ECO:0000256" key="1">
    <source>
        <dbReference type="ARBA" id="ARBA00023015"/>
    </source>
</evidence>
<dbReference type="PRINTS" id="PR00033">
    <property type="entry name" value="HTHASNC"/>
</dbReference>
<dbReference type="EMBL" id="JACEHE010000009">
    <property type="protein sequence ID" value="MBA2947495.1"/>
    <property type="molecule type" value="Genomic_DNA"/>
</dbReference>
<keyword evidence="2" id="KW-0238">DNA-binding</keyword>
<dbReference type="Pfam" id="PF13404">
    <property type="entry name" value="HTH_AsnC-type"/>
    <property type="match status" value="1"/>
</dbReference>
<dbReference type="InterPro" id="IPR019887">
    <property type="entry name" value="Tscrpt_reg_AsnC/Lrp_C"/>
</dbReference>
<dbReference type="InterPro" id="IPR011991">
    <property type="entry name" value="ArsR-like_HTH"/>
</dbReference>
<proteinExistence type="predicted"/>
<dbReference type="GO" id="GO:0043200">
    <property type="term" value="P:response to amino acid"/>
    <property type="evidence" value="ECO:0007669"/>
    <property type="project" value="TreeGrafter"/>
</dbReference>
<feature type="region of interest" description="Disordered" evidence="4">
    <location>
        <begin position="150"/>
        <end position="220"/>
    </location>
</feature>
<dbReference type="InterPro" id="IPR036390">
    <property type="entry name" value="WH_DNA-bd_sf"/>
</dbReference>
<keyword evidence="1" id="KW-0805">Transcription regulation</keyword>
<dbReference type="AlphaFoldDB" id="A0A7W0I9M2"/>
<dbReference type="CDD" id="cd00090">
    <property type="entry name" value="HTH_ARSR"/>
    <property type="match status" value="1"/>
</dbReference>
<evidence type="ECO:0000256" key="3">
    <source>
        <dbReference type="ARBA" id="ARBA00023163"/>
    </source>
</evidence>
<dbReference type="Proteomes" id="UP000545761">
    <property type="component" value="Unassembled WGS sequence"/>
</dbReference>
<dbReference type="Gene3D" id="3.30.70.920">
    <property type="match status" value="1"/>
</dbReference>
<evidence type="ECO:0000256" key="2">
    <source>
        <dbReference type="ARBA" id="ARBA00023125"/>
    </source>
</evidence>
<dbReference type="GO" id="GO:0043565">
    <property type="term" value="F:sequence-specific DNA binding"/>
    <property type="evidence" value="ECO:0007669"/>
    <property type="project" value="InterPro"/>
</dbReference>
<dbReference type="PROSITE" id="PS50956">
    <property type="entry name" value="HTH_ASNC_2"/>
    <property type="match status" value="1"/>
</dbReference>
<organism evidence="6 7">
    <name type="scientific">Streptomyces himalayensis subsp. himalayensis</name>
    <dbReference type="NCBI Taxonomy" id="2756131"/>
    <lineage>
        <taxon>Bacteria</taxon>
        <taxon>Bacillati</taxon>
        <taxon>Actinomycetota</taxon>
        <taxon>Actinomycetes</taxon>
        <taxon>Kitasatosporales</taxon>
        <taxon>Streptomycetaceae</taxon>
        <taxon>Streptomyces</taxon>
        <taxon>Streptomyces himalayensis</taxon>
    </lineage>
</organism>
<feature type="domain" description="HTH asnC-type" evidence="5">
    <location>
        <begin position="8"/>
        <end position="69"/>
    </location>
</feature>
<dbReference type="GO" id="GO:0005829">
    <property type="term" value="C:cytosol"/>
    <property type="evidence" value="ECO:0007669"/>
    <property type="project" value="TreeGrafter"/>
</dbReference>
<dbReference type="FunFam" id="3.30.70.920:FF:000006">
    <property type="entry name" value="AsnC family transcriptional regulator"/>
    <property type="match status" value="1"/>
</dbReference>
<evidence type="ECO:0000256" key="4">
    <source>
        <dbReference type="SAM" id="MobiDB-lite"/>
    </source>
</evidence>
<protein>
    <submittedName>
        <fullName evidence="6">Lrp/AsnC family transcriptional regulator</fullName>
    </submittedName>
</protein>
<dbReference type="SMART" id="SM00344">
    <property type="entry name" value="HTH_ASNC"/>
    <property type="match status" value="1"/>
</dbReference>
<gene>
    <name evidence="6" type="ORF">H1D24_17205</name>
</gene>
<comment type="caution">
    <text evidence="6">The sequence shown here is derived from an EMBL/GenBank/DDBJ whole genome shotgun (WGS) entry which is preliminary data.</text>
</comment>
<dbReference type="InterPro" id="IPR011008">
    <property type="entry name" value="Dimeric_a/b-barrel"/>
</dbReference>
<sequence length="220" mass="23240">MAHQPLSLDDLDRKILSALVANARTSFVEIGHDIGLSPAAVKRRVDRMREAEIITGFTTLVRPSVLGWRTEAYVEVYCDSAAPPRRLAEVARTYPEVVAAMTVTGDADALLHIRAADIEHFEEVLERIRAESFVQRTNSVIVLSHLLPGSPEAASTEPSADVSAALSGGASARPSDVASAKPSDAASAKPTSAANEPSGRGAAEPSGRGPAEPPGEKNRR</sequence>
<keyword evidence="3" id="KW-0804">Transcription</keyword>
<feature type="compositionally biased region" description="Low complexity" evidence="4">
    <location>
        <begin position="175"/>
        <end position="194"/>
    </location>
</feature>
<accession>A0A7W0I9M2</accession>